<feature type="non-terminal residue" evidence="1">
    <location>
        <position position="1"/>
    </location>
</feature>
<gene>
    <name evidence="1" type="ORF">CINCED_3A012280</name>
</gene>
<proteinExistence type="predicted"/>
<evidence type="ECO:0000313" key="2">
    <source>
        <dbReference type="Proteomes" id="UP000325440"/>
    </source>
</evidence>
<reference evidence="1 2" key="1">
    <citation type="submission" date="2019-08" db="EMBL/GenBank/DDBJ databases">
        <authorList>
            <person name="Alioto T."/>
            <person name="Alioto T."/>
            <person name="Gomez Garrido J."/>
        </authorList>
    </citation>
    <scope>NUCLEOTIDE SEQUENCE [LARGE SCALE GENOMIC DNA]</scope>
</reference>
<accession>A0A5E4N5W5</accession>
<evidence type="ECO:0000313" key="1">
    <source>
        <dbReference type="EMBL" id="VVC38546.1"/>
    </source>
</evidence>
<protein>
    <submittedName>
        <fullName evidence="1">Uncharacterized protein</fullName>
    </submittedName>
</protein>
<dbReference type="EMBL" id="CABPRJ010001480">
    <property type="protein sequence ID" value="VVC38546.1"/>
    <property type="molecule type" value="Genomic_DNA"/>
</dbReference>
<sequence length="80" mass="8971">TANLLQGIGKDCLSNAEIVVCIYIFLTVTNKGSFFNLKQIQNRLCTSMNELARMSSEPDILRKFDLQNQLTFEHGIFAGS</sequence>
<keyword evidence="2" id="KW-1185">Reference proteome</keyword>
<dbReference type="Proteomes" id="UP000325440">
    <property type="component" value="Unassembled WGS sequence"/>
</dbReference>
<name>A0A5E4N5W5_9HEMI</name>
<dbReference type="AlphaFoldDB" id="A0A5E4N5W5"/>
<organism evidence="1 2">
    <name type="scientific">Cinara cedri</name>
    <dbReference type="NCBI Taxonomy" id="506608"/>
    <lineage>
        <taxon>Eukaryota</taxon>
        <taxon>Metazoa</taxon>
        <taxon>Ecdysozoa</taxon>
        <taxon>Arthropoda</taxon>
        <taxon>Hexapoda</taxon>
        <taxon>Insecta</taxon>
        <taxon>Pterygota</taxon>
        <taxon>Neoptera</taxon>
        <taxon>Paraneoptera</taxon>
        <taxon>Hemiptera</taxon>
        <taxon>Sternorrhyncha</taxon>
        <taxon>Aphidomorpha</taxon>
        <taxon>Aphidoidea</taxon>
        <taxon>Aphididae</taxon>
        <taxon>Lachninae</taxon>
        <taxon>Cinara</taxon>
    </lineage>
</organism>